<name>A0A6F8YA17_9ACTN</name>
<protein>
    <submittedName>
        <fullName evidence="3">Uncharacterized protein</fullName>
    </submittedName>
</protein>
<sequence>MTLLAAEARPPRPPRPASVTVAFWLQFAAAAVLLIVLGLAVANAVYFDGQISRAVELVPEADPDEVNAERVGNIVSSVVTGGVLVATAAFLAATAVPALRGSNVARILVFVAAGAHILLCATPCVAGAAAAPIFLAAVPEEEPPEGVYAGEDFWQESRFIETLYTQTSPVEDGFFLGMTAGSGLEVLLVIAVVILLAVPPANRYFVPRPPAPTWPGGYAPPAAAGWPMAAPWPGTPAVPHPGLPYVICPDPSAHVPPPDTRARKDPDPPDTAPPAA</sequence>
<evidence type="ECO:0000256" key="2">
    <source>
        <dbReference type="SAM" id="Phobius"/>
    </source>
</evidence>
<dbReference type="Proteomes" id="UP000503011">
    <property type="component" value="Chromosome"/>
</dbReference>
<feature type="transmembrane region" description="Helical" evidence="2">
    <location>
        <begin position="108"/>
        <end position="135"/>
    </location>
</feature>
<gene>
    <name evidence="3" type="ORF">Psuf_002870</name>
</gene>
<accession>A0A6F8YA17</accession>
<keyword evidence="4" id="KW-1185">Reference proteome</keyword>
<dbReference type="AlphaFoldDB" id="A0A6F8YA17"/>
<feature type="region of interest" description="Disordered" evidence="1">
    <location>
        <begin position="249"/>
        <end position="276"/>
    </location>
</feature>
<feature type="transmembrane region" description="Helical" evidence="2">
    <location>
        <begin position="21"/>
        <end position="47"/>
    </location>
</feature>
<dbReference type="RefSeq" id="WP_173152900.1">
    <property type="nucleotide sequence ID" value="NZ_AP022871.1"/>
</dbReference>
<evidence type="ECO:0000313" key="4">
    <source>
        <dbReference type="Proteomes" id="UP000503011"/>
    </source>
</evidence>
<proteinExistence type="predicted"/>
<keyword evidence="2" id="KW-0812">Transmembrane</keyword>
<evidence type="ECO:0000313" key="3">
    <source>
        <dbReference type="EMBL" id="BCB82974.1"/>
    </source>
</evidence>
<dbReference type="KEGG" id="psuu:Psuf_002870"/>
<evidence type="ECO:0000256" key="1">
    <source>
        <dbReference type="SAM" id="MobiDB-lite"/>
    </source>
</evidence>
<feature type="transmembrane region" description="Helical" evidence="2">
    <location>
        <begin position="174"/>
        <end position="198"/>
    </location>
</feature>
<feature type="transmembrane region" description="Helical" evidence="2">
    <location>
        <begin position="74"/>
        <end position="96"/>
    </location>
</feature>
<keyword evidence="2" id="KW-0472">Membrane</keyword>
<dbReference type="EMBL" id="AP022871">
    <property type="protein sequence ID" value="BCB82974.1"/>
    <property type="molecule type" value="Genomic_DNA"/>
</dbReference>
<keyword evidence="2" id="KW-1133">Transmembrane helix</keyword>
<reference evidence="3 4" key="1">
    <citation type="submission" date="2020-03" db="EMBL/GenBank/DDBJ databases">
        <title>Whole genome shotgun sequence of Phytohabitans suffuscus NBRC 105367.</title>
        <authorList>
            <person name="Komaki H."/>
            <person name="Tamura T."/>
        </authorList>
    </citation>
    <scope>NUCLEOTIDE SEQUENCE [LARGE SCALE GENOMIC DNA]</scope>
    <source>
        <strain evidence="3 4">NBRC 105367</strain>
    </source>
</reference>
<organism evidence="3 4">
    <name type="scientific">Phytohabitans suffuscus</name>
    <dbReference type="NCBI Taxonomy" id="624315"/>
    <lineage>
        <taxon>Bacteria</taxon>
        <taxon>Bacillati</taxon>
        <taxon>Actinomycetota</taxon>
        <taxon>Actinomycetes</taxon>
        <taxon>Micromonosporales</taxon>
        <taxon>Micromonosporaceae</taxon>
    </lineage>
</organism>
<reference evidence="3 4" key="2">
    <citation type="submission" date="2020-03" db="EMBL/GenBank/DDBJ databases">
        <authorList>
            <person name="Ichikawa N."/>
            <person name="Kimura A."/>
            <person name="Kitahashi Y."/>
            <person name="Uohara A."/>
        </authorList>
    </citation>
    <scope>NUCLEOTIDE SEQUENCE [LARGE SCALE GENOMIC DNA]</scope>
    <source>
        <strain evidence="3 4">NBRC 105367</strain>
    </source>
</reference>